<reference evidence="1 2" key="1">
    <citation type="submission" date="2021-03" db="EMBL/GenBank/DDBJ databases">
        <title>Sequencing the genomes of 1000 actinobacteria strains.</title>
        <authorList>
            <person name="Klenk H.-P."/>
        </authorList>
    </citation>
    <scope>NUCLEOTIDE SEQUENCE [LARGE SCALE GENOMIC DNA]</scope>
    <source>
        <strain evidence="1 2">DSM 45256</strain>
    </source>
</reference>
<accession>A0ABS4VYD9</accession>
<dbReference type="Proteomes" id="UP001519295">
    <property type="component" value="Unassembled WGS sequence"/>
</dbReference>
<proteinExistence type="predicted"/>
<sequence>MSLWVTPEQKIVTGRYTAWPAETHTGHDRPDVLERIF</sequence>
<evidence type="ECO:0008006" key="3">
    <source>
        <dbReference type="Google" id="ProtNLM"/>
    </source>
</evidence>
<evidence type="ECO:0000313" key="2">
    <source>
        <dbReference type="Proteomes" id="UP001519295"/>
    </source>
</evidence>
<organism evidence="1 2">
    <name type="scientific">Pseudonocardia parietis</name>
    <dbReference type="NCBI Taxonomy" id="570936"/>
    <lineage>
        <taxon>Bacteria</taxon>
        <taxon>Bacillati</taxon>
        <taxon>Actinomycetota</taxon>
        <taxon>Actinomycetes</taxon>
        <taxon>Pseudonocardiales</taxon>
        <taxon>Pseudonocardiaceae</taxon>
        <taxon>Pseudonocardia</taxon>
    </lineage>
</organism>
<dbReference type="EMBL" id="JAGINU010000001">
    <property type="protein sequence ID" value="MBP2368929.1"/>
    <property type="molecule type" value="Genomic_DNA"/>
</dbReference>
<comment type="caution">
    <text evidence="1">The sequence shown here is derived from an EMBL/GenBank/DDBJ whole genome shotgun (WGS) entry which is preliminary data.</text>
</comment>
<keyword evidence="2" id="KW-1185">Reference proteome</keyword>
<name>A0ABS4VYD9_9PSEU</name>
<evidence type="ECO:0000313" key="1">
    <source>
        <dbReference type="EMBL" id="MBP2368929.1"/>
    </source>
</evidence>
<gene>
    <name evidence="1" type="ORF">JOF36_004625</name>
</gene>
<protein>
    <recommendedName>
        <fullName evidence="3">Transposase</fullName>
    </recommendedName>
</protein>